<evidence type="ECO:0000313" key="3">
    <source>
        <dbReference type="Proteomes" id="UP000318017"/>
    </source>
</evidence>
<dbReference type="RefSeq" id="WP_145083307.1">
    <property type="nucleotide sequence ID" value="NZ_CP036298.1"/>
</dbReference>
<name>A0A518GE10_9BACT</name>
<evidence type="ECO:0008006" key="4">
    <source>
        <dbReference type="Google" id="ProtNLM"/>
    </source>
</evidence>
<reference evidence="2 3" key="1">
    <citation type="submission" date="2019-02" db="EMBL/GenBank/DDBJ databases">
        <title>Deep-cultivation of Planctomycetes and their phenomic and genomic characterization uncovers novel biology.</title>
        <authorList>
            <person name="Wiegand S."/>
            <person name="Jogler M."/>
            <person name="Boedeker C."/>
            <person name="Pinto D."/>
            <person name="Vollmers J."/>
            <person name="Rivas-Marin E."/>
            <person name="Kohn T."/>
            <person name="Peeters S.H."/>
            <person name="Heuer A."/>
            <person name="Rast P."/>
            <person name="Oberbeckmann S."/>
            <person name="Bunk B."/>
            <person name="Jeske O."/>
            <person name="Meyerdierks A."/>
            <person name="Storesund J.E."/>
            <person name="Kallscheuer N."/>
            <person name="Luecker S."/>
            <person name="Lage O.M."/>
            <person name="Pohl T."/>
            <person name="Merkel B.J."/>
            <person name="Hornburger P."/>
            <person name="Mueller R.-W."/>
            <person name="Bruemmer F."/>
            <person name="Labrenz M."/>
            <person name="Spormann A.M."/>
            <person name="Op den Camp H."/>
            <person name="Overmann J."/>
            <person name="Amann R."/>
            <person name="Jetten M.S.M."/>
            <person name="Mascher T."/>
            <person name="Medema M.H."/>
            <person name="Devos D.P."/>
            <person name="Kaster A.-K."/>
            <person name="Ovreas L."/>
            <person name="Rohde M."/>
            <person name="Galperin M.Y."/>
            <person name="Jogler C."/>
        </authorList>
    </citation>
    <scope>NUCLEOTIDE SEQUENCE [LARGE SCALE GENOMIC DNA]</scope>
    <source>
        <strain evidence="2 3">Q31a</strain>
    </source>
</reference>
<keyword evidence="1" id="KW-0732">Signal</keyword>
<protein>
    <recommendedName>
        <fullName evidence="4">PEP-CTERM protein-sorting domain-containing protein</fullName>
    </recommendedName>
</protein>
<feature type="signal peptide" evidence="1">
    <location>
        <begin position="1"/>
        <end position="24"/>
    </location>
</feature>
<organism evidence="2 3">
    <name type="scientific">Aureliella helgolandensis</name>
    <dbReference type="NCBI Taxonomy" id="2527968"/>
    <lineage>
        <taxon>Bacteria</taxon>
        <taxon>Pseudomonadati</taxon>
        <taxon>Planctomycetota</taxon>
        <taxon>Planctomycetia</taxon>
        <taxon>Pirellulales</taxon>
        <taxon>Pirellulaceae</taxon>
        <taxon>Aureliella</taxon>
    </lineage>
</organism>
<feature type="chain" id="PRO_5021720074" description="PEP-CTERM protein-sorting domain-containing protein" evidence="1">
    <location>
        <begin position="25"/>
        <end position="329"/>
    </location>
</feature>
<dbReference type="EMBL" id="CP036298">
    <property type="protein sequence ID" value="QDV26835.1"/>
    <property type="molecule type" value="Genomic_DNA"/>
</dbReference>
<evidence type="ECO:0000313" key="2">
    <source>
        <dbReference type="EMBL" id="QDV26835.1"/>
    </source>
</evidence>
<dbReference type="Proteomes" id="UP000318017">
    <property type="component" value="Chromosome"/>
</dbReference>
<dbReference type="KEGG" id="ahel:Q31a_52140"/>
<evidence type="ECO:0000256" key="1">
    <source>
        <dbReference type="SAM" id="SignalP"/>
    </source>
</evidence>
<keyword evidence="3" id="KW-1185">Reference proteome</keyword>
<gene>
    <name evidence="2" type="ORF">Q31a_52140</name>
</gene>
<proteinExistence type="predicted"/>
<dbReference type="AlphaFoldDB" id="A0A518GE10"/>
<accession>A0A518GE10</accession>
<sequence length="329" mass="33600" precursor="true">MFKKIICAAILAALSVVPVSNANATILVNNWTVDLDGAFGTVDTFGTISGIDQIGFTGLFHQHLDGAPVAGSRIAVDGLIQVNGLVGGQPAANISSKGAILSSSVIPLTKTFEMTASFSVTNQITDVTGDVVTFVHEAFGAAAIDGAIYDGYLDIYLDDLGGFSGNPLNTGAVSDVNPTTGGAGFEDGVHIARFGVMGGNEGTVNLSELDGNDSVTFQLVWGKSGVLFDEFGGDLSLLTGAPEELLIADASSTLDSDGGLGVSAPKPSNWPGADAGGFAFDEAGSFGDAYGQEDGSLNFQSVPEPASATLWLGLVGATSLVRKRRKNRA</sequence>